<dbReference type="InterPro" id="IPR039891">
    <property type="entry name" value="VWA8"/>
</dbReference>
<reference evidence="1" key="1">
    <citation type="submission" date="2022-07" db="EMBL/GenBank/DDBJ databases">
        <title>Chromosome-level genome of Muraenolepis orangiensis.</title>
        <authorList>
            <person name="Kim J."/>
        </authorList>
    </citation>
    <scope>NUCLEOTIDE SEQUENCE</scope>
    <source>
        <strain evidence="1">KU_S4_2022</strain>
        <tissue evidence="1">Muscle</tissue>
    </source>
</reference>
<dbReference type="PANTHER" id="PTHR21610:SF9">
    <property type="entry name" value="VON WILLEBRAND FACTOR A DOMAIN-CONTAINING PROTEIN 8"/>
    <property type="match status" value="1"/>
</dbReference>
<proteinExistence type="predicted"/>
<name>A0A9Q0D628_9TELE</name>
<organism evidence="1 2">
    <name type="scientific">Muraenolepis orangiensis</name>
    <name type="common">Patagonian moray cod</name>
    <dbReference type="NCBI Taxonomy" id="630683"/>
    <lineage>
        <taxon>Eukaryota</taxon>
        <taxon>Metazoa</taxon>
        <taxon>Chordata</taxon>
        <taxon>Craniata</taxon>
        <taxon>Vertebrata</taxon>
        <taxon>Euteleostomi</taxon>
        <taxon>Actinopterygii</taxon>
        <taxon>Neopterygii</taxon>
        <taxon>Teleostei</taxon>
        <taxon>Neoteleostei</taxon>
        <taxon>Acanthomorphata</taxon>
        <taxon>Zeiogadaria</taxon>
        <taxon>Gadariae</taxon>
        <taxon>Gadiformes</taxon>
        <taxon>Muraenolepidoidei</taxon>
        <taxon>Muraenolepididae</taxon>
        <taxon>Muraenolepis</taxon>
    </lineage>
</organism>
<dbReference type="AlphaFoldDB" id="A0A9Q0D628"/>
<sequence>MTAAYLEVTDLNSKKLKYVPVPRSPSASPYTSWLSKVSDSDVLLAALGSGNVVTVDTGGCVRLWETGLANLQRSLMEWRNMIGSEDGRPIQ</sequence>
<protein>
    <submittedName>
        <fullName evidence="1">Uncharacterized protein</fullName>
    </submittedName>
</protein>
<dbReference type="EMBL" id="JANIIK010005034">
    <property type="protein sequence ID" value="KAJ3580877.1"/>
    <property type="molecule type" value="Genomic_DNA"/>
</dbReference>
<evidence type="ECO:0000313" key="2">
    <source>
        <dbReference type="Proteomes" id="UP001148018"/>
    </source>
</evidence>
<dbReference type="GO" id="GO:0005737">
    <property type="term" value="C:cytoplasm"/>
    <property type="evidence" value="ECO:0007669"/>
    <property type="project" value="TreeGrafter"/>
</dbReference>
<accession>A0A9Q0D628</accession>
<evidence type="ECO:0000313" key="1">
    <source>
        <dbReference type="EMBL" id="KAJ3580877.1"/>
    </source>
</evidence>
<comment type="caution">
    <text evidence="1">The sequence shown here is derived from an EMBL/GenBank/DDBJ whole genome shotgun (WGS) entry which is preliminary data.</text>
</comment>
<dbReference type="Proteomes" id="UP001148018">
    <property type="component" value="Unassembled WGS sequence"/>
</dbReference>
<feature type="non-terminal residue" evidence="1">
    <location>
        <position position="1"/>
    </location>
</feature>
<gene>
    <name evidence="1" type="ORF">NHX12_017400</name>
</gene>
<dbReference type="PANTHER" id="PTHR21610">
    <property type="entry name" value="VON WILLEBRAND FACTOR A DOMAIN-CONTAINING PROTEIN 8"/>
    <property type="match status" value="1"/>
</dbReference>
<dbReference type="OrthoDB" id="5186at2759"/>
<keyword evidence="2" id="KW-1185">Reference proteome</keyword>